<gene>
    <name evidence="1" type="ORF">SAMN04244560_00134</name>
</gene>
<dbReference type="Proteomes" id="UP000183404">
    <property type="component" value="Unassembled WGS sequence"/>
</dbReference>
<sequence>MIFICTGIEKLNELLKQKLKENGTDSEIIFYADYLLEEKSKNLYDTVILAPHEDIKLPFKDFLFALRQRDKRIILLAGKKENNEHLGYALALGIYDIVFDPVTPEKVVNAVKNPAKFSDVQKYFLGLKEKVSFSGEAIKEVERQNISPEETVKVSTAAEPDETKEKTALNQIKGIMKLLEQKVTKDNINEALIELEDAVIRLLF</sequence>
<dbReference type="AlphaFoldDB" id="A0A1G7HRS3"/>
<name>A0A1G7HRS3_THETY</name>
<protein>
    <recommendedName>
        <fullName evidence="3">Response regulatory domain-containing protein</fullName>
    </recommendedName>
</protein>
<evidence type="ECO:0008006" key="3">
    <source>
        <dbReference type="Google" id="ProtNLM"/>
    </source>
</evidence>
<organism evidence="1 2">
    <name type="scientific">Thermoanaerobacter thermohydrosulfuricus</name>
    <name type="common">Clostridium thermohydrosulfuricum</name>
    <dbReference type="NCBI Taxonomy" id="1516"/>
    <lineage>
        <taxon>Bacteria</taxon>
        <taxon>Bacillati</taxon>
        <taxon>Bacillota</taxon>
        <taxon>Clostridia</taxon>
        <taxon>Thermoanaerobacterales</taxon>
        <taxon>Thermoanaerobacteraceae</taxon>
        <taxon>Thermoanaerobacter</taxon>
    </lineage>
</organism>
<dbReference type="EMBL" id="FNBS01000002">
    <property type="protein sequence ID" value="SDF03026.1"/>
    <property type="molecule type" value="Genomic_DNA"/>
</dbReference>
<dbReference type="RefSeq" id="WP_074591918.1">
    <property type="nucleotide sequence ID" value="NZ_FNBS01000002.1"/>
</dbReference>
<reference evidence="1 2" key="1">
    <citation type="submission" date="2016-10" db="EMBL/GenBank/DDBJ databases">
        <authorList>
            <person name="de Groot N.N."/>
        </authorList>
    </citation>
    <scope>NUCLEOTIDE SEQUENCE [LARGE SCALE GENOMIC DNA]</scope>
    <source>
        <strain evidence="1 2">DSM 569</strain>
    </source>
</reference>
<evidence type="ECO:0000313" key="1">
    <source>
        <dbReference type="EMBL" id="SDF03026.1"/>
    </source>
</evidence>
<accession>A0A1G7HRS3</accession>
<proteinExistence type="predicted"/>
<evidence type="ECO:0000313" key="2">
    <source>
        <dbReference type="Proteomes" id="UP000183404"/>
    </source>
</evidence>